<evidence type="ECO:0000256" key="1">
    <source>
        <dbReference type="SAM" id="SignalP"/>
    </source>
</evidence>
<dbReference type="PANTHER" id="PTHR33074:SF138">
    <property type="entry name" value="DUF1618 DOMAIN-CONTAINING PROTEIN"/>
    <property type="match status" value="1"/>
</dbReference>
<dbReference type="Gramene" id="TuG1812G0500000316.01.T01">
    <property type="protein sequence ID" value="TuG1812G0500000316.01.T01"/>
    <property type="gene ID" value="TuG1812G0500000316.01"/>
</dbReference>
<protein>
    <recommendedName>
        <fullName evidence="4">DUF1618 domain-containing protein</fullName>
    </recommendedName>
</protein>
<reference evidence="2" key="2">
    <citation type="submission" date="2018-03" db="EMBL/GenBank/DDBJ databases">
        <title>The Triticum urartu genome reveals the dynamic nature of wheat genome evolution.</title>
        <authorList>
            <person name="Ling H."/>
            <person name="Ma B."/>
            <person name="Shi X."/>
            <person name="Liu H."/>
            <person name="Dong L."/>
            <person name="Sun H."/>
            <person name="Cao Y."/>
            <person name="Gao Q."/>
            <person name="Zheng S."/>
            <person name="Li Y."/>
            <person name="Yu Y."/>
            <person name="Du H."/>
            <person name="Qi M."/>
            <person name="Li Y."/>
            <person name="Yu H."/>
            <person name="Cui Y."/>
            <person name="Wang N."/>
            <person name="Chen C."/>
            <person name="Wu H."/>
            <person name="Zhao Y."/>
            <person name="Zhang J."/>
            <person name="Li Y."/>
            <person name="Zhou W."/>
            <person name="Zhang B."/>
            <person name="Hu W."/>
            <person name="Eijk M."/>
            <person name="Tang J."/>
            <person name="Witsenboer H."/>
            <person name="Zhao S."/>
            <person name="Li Z."/>
            <person name="Zhang A."/>
            <person name="Wang D."/>
            <person name="Liang C."/>
        </authorList>
    </citation>
    <scope>NUCLEOTIDE SEQUENCE [LARGE SCALE GENOMIC DNA]</scope>
    <source>
        <strain evidence="2">cv. G1812</strain>
    </source>
</reference>
<name>A0A8R7UBC8_TRIUA</name>
<reference evidence="2" key="3">
    <citation type="submission" date="2022-06" db="UniProtKB">
        <authorList>
            <consortium name="EnsemblPlants"/>
        </authorList>
    </citation>
    <scope>IDENTIFICATION</scope>
</reference>
<dbReference type="Proteomes" id="UP000015106">
    <property type="component" value="Chromosome 5"/>
</dbReference>
<accession>A0A8R7UBC8</accession>
<evidence type="ECO:0000313" key="2">
    <source>
        <dbReference type="EnsemblPlants" id="TuG1812G0500000316.01.T01"/>
    </source>
</evidence>
<proteinExistence type="predicted"/>
<dbReference type="EnsemblPlants" id="TuG1812G0500000316.01.T01">
    <property type="protein sequence ID" value="TuG1812G0500000316.01.T01"/>
    <property type="gene ID" value="TuG1812G0500000316.01"/>
</dbReference>
<sequence length="196" mass="21556">MAARRLLAVQSLTEALLSWGIASGDRLPGKDPETRGPNIRIDDWTLTTYTNCDITANPKDWKINFTVKASAIQIDTAMRSGLVRCGMLRKTEAAERNLQNLWTCQPVLSLNDQGTVVYLITRVKFRHPKAWLLAVDMANEQVRAMAKIEAERSTALSLNYFPCRISSPATCLDGTTMPVTPGTLMLGEQTAADGGE</sequence>
<feature type="chain" id="PRO_5035763861" description="DUF1618 domain-containing protein" evidence="1">
    <location>
        <begin position="25"/>
        <end position="196"/>
    </location>
</feature>
<reference evidence="3" key="1">
    <citation type="journal article" date="2013" name="Nature">
        <title>Draft genome of the wheat A-genome progenitor Triticum urartu.</title>
        <authorList>
            <person name="Ling H.Q."/>
            <person name="Zhao S."/>
            <person name="Liu D."/>
            <person name="Wang J."/>
            <person name="Sun H."/>
            <person name="Zhang C."/>
            <person name="Fan H."/>
            <person name="Li D."/>
            <person name="Dong L."/>
            <person name="Tao Y."/>
            <person name="Gao C."/>
            <person name="Wu H."/>
            <person name="Li Y."/>
            <person name="Cui Y."/>
            <person name="Guo X."/>
            <person name="Zheng S."/>
            <person name="Wang B."/>
            <person name="Yu K."/>
            <person name="Liang Q."/>
            <person name="Yang W."/>
            <person name="Lou X."/>
            <person name="Chen J."/>
            <person name="Feng M."/>
            <person name="Jian J."/>
            <person name="Zhang X."/>
            <person name="Luo G."/>
            <person name="Jiang Y."/>
            <person name="Liu J."/>
            <person name="Wang Z."/>
            <person name="Sha Y."/>
            <person name="Zhang B."/>
            <person name="Wu H."/>
            <person name="Tang D."/>
            <person name="Shen Q."/>
            <person name="Xue P."/>
            <person name="Zou S."/>
            <person name="Wang X."/>
            <person name="Liu X."/>
            <person name="Wang F."/>
            <person name="Yang Y."/>
            <person name="An X."/>
            <person name="Dong Z."/>
            <person name="Zhang K."/>
            <person name="Zhang X."/>
            <person name="Luo M.C."/>
            <person name="Dvorak J."/>
            <person name="Tong Y."/>
            <person name="Wang J."/>
            <person name="Yang H."/>
            <person name="Li Z."/>
            <person name="Wang D."/>
            <person name="Zhang A."/>
            <person name="Wang J."/>
        </authorList>
    </citation>
    <scope>NUCLEOTIDE SEQUENCE</scope>
    <source>
        <strain evidence="3">cv. G1812</strain>
    </source>
</reference>
<evidence type="ECO:0000313" key="3">
    <source>
        <dbReference type="Proteomes" id="UP000015106"/>
    </source>
</evidence>
<dbReference type="AlphaFoldDB" id="A0A8R7UBC8"/>
<keyword evidence="1" id="KW-0732">Signal</keyword>
<feature type="signal peptide" evidence="1">
    <location>
        <begin position="1"/>
        <end position="24"/>
    </location>
</feature>
<dbReference type="PANTHER" id="PTHR33074">
    <property type="entry name" value="EXPRESSED PROTEIN-RELATED"/>
    <property type="match status" value="1"/>
</dbReference>
<keyword evidence="3" id="KW-1185">Reference proteome</keyword>
<organism evidence="2 3">
    <name type="scientific">Triticum urartu</name>
    <name type="common">Red wild einkorn</name>
    <name type="synonym">Crithodium urartu</name>
    <dbReference type="NCBI Taxonomy" id="4572"/>
    <lineage>
        <taxon>Eukaryota</taxon>
        <taxon>Viridiplantae</taxon>
        <taxon>Streptophyta</taxon>
        <taxon>Embryophyta</taxon>
        <taxon>Tracheophyta</taxon>
        <taxon>Spermatophyta</taxon>
        <taxon>Magnoliopsida</taxon>
        <taxon>Liliopsida</taxon>
        <taxon>Poales</taxon>
        <taxon>Poaceae</taxon>
        <taxon>BOP clade</taxon>
        <taxon>Pooideae</taxon>
        <taxon>Triticodae</taxon>
        <taxon>Triticeae</taxon>
        <taxon>Triticinae</taxon>
        <taxon>Triticum</taxon>
    </lineage>
</organism>
<evidence type="ECO:0008006" key="4">
    <source>
        <dbReference type="Google" id="ProtNLM"/>
    </source>
</evidence>